<name>A0A1X7JN51_9BACT</name>
<reference evidence="2" key="1">
    <citation type="submission" date="2017-04" db="EMBL/GenBank/DDBJ databases">
        <authorList>
            <person name="Varghese N."/>
            <person name="Submissions S."/>
        </authorList>
    </citation>
    <scope>NUCLEOTIDE SEQUENCE [LARGE SCALE GENOMIC DNA]</scope>
    <source>
        <strain evidence="2">DSM 4125</strain>
    </source>
</reference>
<proteinExistence type="predicted"/>
<keyword evidence="2" id="KW-1185">Reference proteome</keyword>
<dbReference type="Pfam" id="PF13177">
    <property type="entry name" value="DNA_pol3_delta2"/>
    <property type="match status" value="1"/>
</dbReference>
<dbReference type="Gene3D" id="3.40.50.300">
    <property type="entry name" value="P-loop containing nucleotide triphosphate hydrolases"/>
    <property type="match status" value="1"/>
</dbReference>
<dbReference type="RefSeq" id="WP_085516731.1">
    <property type="nucleotide sequence ID" value="NZ_FXAW01000003.1"/>
</dbReference>
<organism evidence="1 2">
    <name type="scientific">Marivirga sericea</name>
    <dbReference type="NCBI Taxonomy" id="1028"/>
    <lineage>
        <taxon>Bacteria</taxon>
        <taxon>Pseudomonadati</taxon>
        <taxon>Bacteroidota</taxon>
        <taxon>Cytophagia</taxon>
        <taxon>Cytophagales</taxon>
        <taxon>Marivirgaceae</taxon>
        <taxon>Marivirga</taxon>
    </lineage>
</organism>
<accession>A0A1X7JN51</accession>
<dbReference type="STRING" id="1028.SAMN05661096_01816"/>
<evidence type="ECO:0000313" key="1">
    <source>
        <dbReference type="EMBL" id="SMG29317.1"/>
    </source>
</evidence>
<protein>
    <submittedName>
        <fullName evidence="1">DNA polymerase-3 subunit delta</fullName>
    </submittedName>
</protein>
<evidence type="ECO:0000313" key="2">
    <source>
        <dbReference type="Proteomes" id="UP000193804"/>
    </source>
</evidence>
<dbReference type="SUPFAM" id="SSF52540">
    <property type="entry name" value="P-loop containing nucleoside triphosphate hydrolases"/>
    <property type="match status" value="1"/>
</dbReference>
<dbReference type="PANTHER" id="PTHR11669">
    <property type="entry name" value="REPLICATION FACTOR C / DNA POLYMERASE III GAMMA-TAU SUBUNIT"/>
    <property type="match status" value="1"/>
</dbReference>
<dbReference type="AlphaFoldDB" id="A0A1X7JN51"/>
<dbReference type="OrthoDB" id="9811073at2"/>
<dbReference type="Proteomes" id="UP000193804">
    <property type="component" value="Unassembled WGS sequence"/>
</dbReference>
<dbReference type="InterPro" id="IPR027417">
    <property type="entry name" value="P-loop_NTPase"/>
</dbReference>
<dbReference type="InterPro" id="IPR050238">
    <property type="entry name" value="DNA_Rep/Repair_Clamp_Loader"/>
</dbReference>
<gene>
    <name evidence="1" type="ORF">SAMN05661096_01816</name>
</gene>
<dbReference type="PANTHER" id="PTHR11669:SF8">
    <property type="entry name" value="DNA POLYMERASE III SUBUNIT DELTA"/>
    <property type="match status" value="1"/>
</dbReference>
<dbReference type="EMBL" id="FXAW01000003">
    <property type="protein sequence ID" value="SMG29317.1"/>
    <property type="molecule type" value="Genomic_DNA"/>
</dbReference>
<dbReference type="GO" id="GO:0006261">
    <property type="term" value="P:DNA-templated DNA replication"/>
    <property type="evidence" value="ECO:0007669"/>
    <property type="project" value="TreeGrafter"/>
</dbReference>
<sequence length="376" mass="42824">MLFADIPGLTDLKEQLIKGVKSGKIAHAQLFWGNPGTANLPMALAYATYLNCENPGENDACGQCNSCHKNAKFIHPDFQFSFPTAANDNIKGDDSKLSNNFMKYWRSFLLTDSFASAANWIDHIGTGNKQLNIAKDESKNIIRNLSLKAFEGKYKIMLIWLPEYLHPSAANALLKIIEEPSDKTVFLLVSNNREKLIGTIISRTQAVHVPNYSDDEVRDILVSTYEVAENQAKQLAHIAQGDLHKAVELIDDVSDDAQQEFEQWMRECWANDYTKLVKRSDDFHKWGKMNQQQWLVHAENILRESLVALMQSTELMRVPDEHEQFVMKFSKTLSLEKIAQMNEILNKAIYYLERNASAKMTLLNVSLQLAAILRRK</sequence>